<dbReference type="PANTHER" id="PTHR19278">
    <property type="entry name" value="OROTATE PHOSPHORIBOSYLTRANSFERASE"/>
    <property type="match status" value="1"/>
</dbReference>
<comment type="cofactor">
    <cofactor evidence="6">
        <name>Mg(2+)</name>
        <dbReference type="ChEBI" id="CHEBI:18420"/>
    </cofactor>
</comment>
<evidence type="ECO:0000313" key="13">
    <source>
        <dbReference type="Proteomes" id="UP000267921"/>
    </source>
</evidence>
<evidence type="ECO:0000259" key="7">
    <source>
        <dbReference type="Pfam" id="PF00156"/>
    </source>
</evidence>
<dbReference type="GO" id="GO:0044205">
    <property type="term" value="P:'de novo' UMP biosynthetic process"/>
    <property type="evidence" value="ECO:0007669"/>
    <property type="project" value="UniProtKB-UniRule"/>
</dbReference>
<evidence type="ECO:0000313" key="11">
    <source>
        <dbReference type="Proteomes" id="UP000186879"/>
    </source>
</evidence>
<dbReference type="GO" id="GO:0019856">
    <property type="term" value="P:pyrimidine nucleobase biosynthetic process"/>
    <property type="evidence" value="ECO:0007669"/>
    <property type="project" value="TreeGrafter"/>
</dbReference>
<evidence type="ECO:0000313" key="8">
    <source>
        <dbReference type="EMBL" id="APH38080.1"/>
    </source>
</evidence>
<dbReference type="PANTHER" id="PTHR19278:SF9">
    <property type="entry name" value="URIDINE 5'-MONOPHOSPHATE SYNTHASE"/>
    <property type="match status" value="1"/>
</dbReference>
<dbReference type="EMBL" id="FNMU01000005">
    <property type="protein sequence ID" value="SDW83872.1"/>
    <property type="molecule type" value="Genomic_DNA"/>
</dbReference>
<sequence>MQENNEKDELIEALKKCEAVKFGQFTLASGKNSKYYVDIKKAISDPVTLKKISDIASTRIDLPTTSRIGGVALGGVPLATAVSLKTEIPLLLIRKDAKAYGTGGRFVGDLEQGDKVILIEDVTTSGGSVLEAINLLRDFGANVDEVITVVDREEGAEANLWNENVTLTPLVKASDLLKDK</sequence>
<proteinExistence type="inferred from homology"/>
<accession>A0A1L3PZM7</accession>
<dbReference type="GO" id="GO:0000287">
    <property type="term" value="F:magnesium ion binding"/>
    <property type="evidence" value="ECO:0007669"/>
    <property type="project" value="UniProtKB-UniRule"/>
</dbReference>
<dbReference type="SUPFAM" id="SSF53271">
    <property type="entry name" value="PRTase-like"/>
    <property type="match status" value="1"/>
</dbReference>
<feature type="binding site" evidence="6">
    <location>
        <position position="124"/>
    </location>
    <ligand>
        <name>orotate</name>
        <dbReference type="ChEBI" id="CHEBI:30839"/>
    </ligand>
</feature>
<evidence type="ECO:0000313" key="9">
    <source>
        <dbReference type="EMBL" id="RNI11057.1"/>
    </source>
</evidence>
<evidence type="ECO:0000313" key="12">
    <source>
        <dbReference type="Proteomes" id="UP000198669"/>
    </source>
</evidence>
<keyword evidence="4 6" id="KW-0808">Transferase</keyword>
<name>A0A1L3PZM7_9EURY</name>
<dbReference type="InterPro" id="IPR023031">
    <property type="entry name" value="OPRT"/>
</dbReference>
<comment type="similarity">
    <text evidence="6">Belongs to the purine/pyrimidine phosphoribosyltransferase family. PyrE subfamily.</text>
</comment>
<dbReference type="EC" id="2.4.2.10" evidence="2 6"/>
<evidence type="ECO:0000256" key="4">
    <source>
        <dbReference type="ARBA" id="ARBA00022679"/>
    </source>
</evidence>
<dbReference type="NCBIfam" id="TIGR00336">
    <property type="entry name" value="pyrE"/>
    <property type="match status" value="1"/>
</dbReference>
<dbReference type="EMBL" id="RJJG01000001">
    <property type="protein sequence ID" value="RNI11057.1"/>
    <property type="molecule type" value="Genomic_DNA"/>
</dbReference>
<dbReference type="InterPro" id="IPR000836">
    <property type="entry name" value="PRTase_dom"/>
</dbReference>
<feature type="binding site" evidence="6">
    <location>
        <position position="98"/>
    </location>
    <ligand>
        <name>5-phospho-alpha-D-ribose 1-diphosphate</name>
        <dbReference type="ChEBI" id="CHEBI:58017"/>
        <note>ligand shared between dimeric partners</note>
    </ligand>
</feature>
<keyword evidence="5 6" id="KW-0665">Pyrimidine biosynthesis</keyword>
<evidence type="ECO:0000256" key="6">
    <source>
        <dbReference type="HAMAP-Rule" id="MF_01208"/>
    </source>
</evidence>
<feature type="binding site" description="in other chain" evidence="6">
    <location>
        <begin position="120"/>
        <end position="128"/>
    </location>
    <ligand>
        <name>5-phospho-alpha-D-ribose 1-diphosphate</name>
        <dbReference type="ChEBI" id="CHEBI:58017"/>
        <note>ligand shared between dimeric partners</note>
    </ligand>
</feature>
<comment type="catalytic activity">
    <reaction evidence="6">
        <text>orotidine 5'-phosphate + diphosphate = orotate + 5-phospho-alpha-D-ribose 1-diphosphate</text>
        <dbReference type="Rhea" id="RHEA:10380"/>
        <dbReference type="ChEBI" id="CHEBI:30839"/>
        <dbReference type="ChEBI" id="CHEBI:33019"/>
        <dbReference type="ChEBI" id="CHEBI:57538"/>
        <dbReference type="ChEBI" id="CHEBI:58017"/>
        <dbReference type="EC" id="2.4.2.10"/>
    </reaction>
</comment>
<dbReference type="OrthoDB" id="9089at2157"/>
<dbReference type="RefSeq" id="WP_072560221.1">
    <property type="nucleotide sequence ID" value="NZ_CP017921.1"/>
</dbReference>
<reference evidence="8 11" key="1">
    <citation type="submission" date="2016-10" db="EMBL/GenBank/DDBJ databases">
        <title>Methanohalophilus halophilus.</title>
        <authorList>
            <person name="L'haridon S."/>
        </authorList>
    </citation>
    <scope>NUCLEOTIDE SEQUENCE [LARGE SCALE GENOMIC DNA]</scope>
    <source>
        <strain evidence="8 11">Z-7982</strain>
    </source>
</reference>
<gene>
    <name evidence="6" type="primary">pyrE</name>
    <name evidence="8" type="ORF">BHR79_00345</name>
    <name evidence="9" type="ORF">EFE40_02460</name>
    <name evidence="10" type="ORF">SAMN04515625_1712</name>
</gene>
<keyword evidence="3 6" id="KW-0328">Glycosyltransferase</keyword>
<dbReference type="STRING" id="2177.BHR79_00345"/>
<comment type="pathway">
    <text evidence="1 6">Pyrimidine metabolism; UMP biosynthesis via de novo pathway; UMP from orotate: step 1/2.</text>
</comment>
<reference evidence="9 13" key="3">
    <citation type="submission" date="2018-10" db="EMBL/GenBank/DDBJ databases">
        <title>Cultivation of a novel Methanohalophilus strain from Kebrit Deep of the Red Sea and a genomic comparison of members of the genus Methanohalophilus.</title>
        <authorList>
            <person name="Guan Y."/>
            <person name="Ngugi D.K."/>
            <person name="Stingl U."/>
        </authorList>
    </citation>
    <scope>NUCLEOTIDE SEQUENCE [LARGE SCALE GENOMIC DNA]</scope>
    <source>
        <strain evidence="9 13">DSM 3094</strain>
    </source>
</reference>
<dbReference type="Proteomes" id="UP000198669">
    <property type="component" value="Unassembled WGS sequence"/>
</dbReference>
<protein>
    <recommendedName>
        <fullName evidence="2 6">Orotate phosphoribosyltransferase</fullName>
        <shortName evidence="6">OPRT</shortName>
        <shortName evidence="6">OPRTase</shortName>
        <ecNumber evidence="2 6">2.4.2.10</ecNumber>
    </recommendedName>
</protein>
<dbReference type="EMBL" id="CP017921">
    <property type="protein sequence ID" value="APH38080.1"/>
    <property type="molecule type" value="Genomic_DNA"/>
</dbReference>
<comment type="function">
    <text evidence="6">Catalyzes the transfer of a ribosyl phosphate group from 5-phosphoribose 1-diphosphate to orotate, leading to the formation of orotidine monophosphate (OMP).</text>
</comment>
<organism evidence="8 11">
    <name type="scientific">Methanohalophilus halophilus</name>
    <dbReference type="NCBI Taxonomy" id="2177"/>
    <lineage>
        <taxon>Archaea</taxon>
        <taxon>Methanobacteriati</taxon>
        <taxon>Methanobacteriota</taxon>
        <taxon>Stenosarchaea group</taxon>
        <taxon>Methanomicrobia</taxon>
        <taxon>Methanosarcinales</taxon>
        <taxon>Methanosarcinaceae</taxon>
        <taxon>Methanohalophilus</taxon>
    </lineage>
</organism>
<dbReference type="KEGG" id="mhaz:BHR79_00345"/>
<evidence type="ECO:0000313" key="10">
    <source>
        <dbReference type="EMBL" id="SDW83872.1"/>
    </source>
</evidence>
<dbReference type="InterPro" id="IPR029057">
    <property type="entry name" value="PRTase-like"/>
</dbReference>
<dbReference type="AlphaFoldDB" id="A0A1L3PZM7"/>
<dbReference type="Gene3D" id="3.40.50.2020">
    <property type="match status" value="1"/>
</dbReference>
<reference evidence="10 12" key="2">
    <citation type="submission" date="2016-10" db="EMBL/GenBank/DDBJ databases">
        <authorList>
            <person name="de Groot N.N."/>
        </authorList>
    </citation>
    <scope>NUCLEOTIDE SEQUENCE [LARGE SCALE GENOMIC DNA]</scope>
    <source>
        <strain evidence="10 12">Z-7982</strain>
    </source>
</reference>
<keyword evidence="11" id="KW-1185">Reference proteome</keyword>
<dbReference type="CDD" id="cd06223">
    <property type="entry name" value="PRTases_typeI"/>
    <property type="match status" value="1"/>
</dbReference>
<dbReference type="HAMAP" id="MF_01208">
    <property type="entry name" value="PyrE"/>
    <property type="match status" value="1"/>
</dbReference>
<feature type="binding site" evidence="6">
    <location>
        <position position="152"/>
    </location>
    <ligand>
        <name>orotate</name>
        <dbReference type="ChEBI" id="CHEBI:30839"/>
    </ligand>
</feature>
<dbReference type="Proteomes" id="UP000267921">
    <property type="component" value="Unassembled WGS sequence"/>
</dbReference>
<evidence type="ECO:0000256" key="2">
    <source>
        <dbReference type="ARBA" id="ARBA00011971"/>
    </source>
</evidence>
<evidence type="ECO:0000256" key="3">
    <source>
        <dbReference type="ARBA" id="ARBA00022676"/>
    </source>
</evidence>
<feature type="binding site" description="in other chain" evidence="6">
    <location>
        <position position="95"/>
    </location>
    <ligand>
        <name>5-phospho-alpha-D-ribose 1-diphosphate</name>
        <dbReference type="ChEBI" id="CHEBI:58017"/>
        <note>ligand shared between dimeric partners</note>
    </ligand>
</feature>
<dbReference type="GeneID" id="30582154"/>
<dbReference type="Pfam" id="PF00156">
    <property type="entry name" value="Pribosyltran"/>
    <property type="match status" value="1"/>
</dbReference>
<dbReference type="InterPro" id="IPR004467">
    <property type="entry name" value="Or_phspho_trans_dom"/>
</dbReference>
<comment type="caution">
    <text evidence="6">Lacks conserved residue(s) required for the propagation of feature annotation.</text>
</comment>
<dbReference type="Proteomes" id="UP000186879">
    <property type="component" value="Chromosome"/>
</dbReference>
<comment type="subunit">
    <text evidence="6">Homodimer.</text>
</comment>
<feature type="binding site" evidence="6">
    <location>
        <position position="94"/>
    </location>
    <ligand>
        <name>5-phospho-alpha-D-ribose 1-diphosphate</name>
        <dbReference type="ChEBI" id="CHEBI:58017"/>
        <note>ligand shared between dimeric partners</note>
    </ligand>
</feature>
<keyword evidence="6" id="KW-0460">Magnesium</keyword>
<evidence type="ECO:0000256" key="1">
    <source>
        <dbReference type="ARBA" id="ARBA00004889"/>
    </source>
</evidence>
<evidence type="ECO:0000256" key="5">
    <source>
        <dbReference type="ARBA" id="ARBA00022975"/>
    </source>
</evidence>
<dbReference type="GO" id="GO:0004588">
    <property type="term" value="F:orotate phosphoribosyltransferase activity"/>
    <property type="evidence" value="ECO:0007669"/>
    <property type="project" value="UniProtKB-UniRule"/>
</dbReference>
<dbReference type="UniPathway" id="UPA00070">
    <property type="reaction ID" value="UER00119"/>
</dbReference>
<feature type="domain" description="Phosphoribosyltransferase" evidence="7">
    <location>
        <begin position="68"/>
        <end position="158"/>
    </location>
</feature>